<name>A0AAC9MU14_NEOTH</name>
<accession>A0AAC9MU14</accession>
<reference evidence="2 4" key="1">
    <citation type="submission" date="2016-08" db="EMBL/GenBank/DDBJ databases">
        <title>Moorella thermoacetica DSM 103132.</title>
        <authorList>
            <person name="Jendresen C.B."/>
            <person name="Redl S.M."/>
            <person name="Jensen T.O."/>
            <person name="Nielsen A.T."/>
        </authorList>
    </citation>
    <scope>NUCLEOTIDE SEQUENCE [LARGE SCALE GENOMIC DNA]</scope>
    <source>
        <strain evidence="2 4">DSM 103132</strain>
    </source>
</reference>
<sequence length="104" mass="12187">MASGGIVGDCWVCGELVWEDEWDEEWFMAHGEFIHEKCRDTANHLSQTTRQIKKEIIELKKLVLSCQREIKRLRESIERLINIHFKEKKENHGKAFFRGTGEGA</sequence>
<evidence type="ECO:0000313" key="5">
    <source>
        <dbReference type="Proteomes" id="UP000322283"/>
    </source>
</evidence>
<evidence type="ECO:0000313" key="2">
    <source>
        <dbReference type="EMBL" id="AOQ23041.1"/>
    </source>
</evidence>
<protein>
    <submittedName>
        <fullName evidence="2">Uncharacterized protein</fullName>
    </submittedName>
</protein>
<keyword evidence="1" id="KW-0175">Coiled coil</keyword>
<dbReference type="EMBL" id="VCDX01000013">
    <property type="protein sequence ID" value="TYL08992.1"/>
    <property type="molecule type" value="Genomic_DNA"/>
</dbReference>
<dbReference type="RefSeq" id="WP_069588221.1">
    <property type="nucleotide sequence ID" value="NZ_CP017019.1"/>
</dbReference>
<keyword evidence="5" id="KW-1185">Reference proteome</keyword>
<dbReference type="EMBL" id="CP017019">
    <property type="protein sequence ID" value="AOQ23041.1"/>
    <property type="molecule type" value="Genomic_DNA"/>
</dbReference>
<reference evidence="3 5" key="2">
    <citation type="submission" date="2019-05" db="EMBL/GenBank/DDBJ databases">
        <title>Genome sequence of Moorella thermoacetica ATCC 33924.</title>
        <authorList>
            <person name="Poehlein A."/>
            <person name="Bengelsdorf F.R."/>
            <person name="Duerre P."/>
            <person name="Daniel R."/>
        </authorList>
    </citation>
    <scope>NUCLEOTIDE SEQUENCE [LARGE SCALE GENOMIC DNA]</scope>
    <source>
        <strain evidence="3 5">ATCC 33924</strain>
    </source>
</reference>
<dbReference type="AlphaFoldDB" id="A0AAC9MU14"/>
<feature type="coiled-coil region" evidence="1">
    <location>
        <begin position="56"/>
        <end position="83"/>
    </location>
</feature>
<evidence type="ECO:0000313" key="4">
    <source>
        <dbReference type="Proteomes" id="UP000094598"/>
    </source>
</evidence>
<organism evidence="2 4">
    <name type="scientific">Neomoorella thermoacetica</name>
    <name type="common">Clostridium thermoaceticum</name>
    <dbReference type="NCBI Taxonomy" id="1525"/>
    <lineage>
        <taxon>Bacteria</taxon>
        <taxon>Bacillati</taxon>
        <taxon>Bacillota</taxon>
        <taxon>Clostridia</taxon>
        <taxon>Neomoorellales</taxon>
        <taxon>Neomoorellaceae</taxon>
        <taxon>Neomoorella</taxon>
    </lineage>
</organism>
<dbReference type="Proteomes" id="UP000094598">
    <property type="component" value="Chromosome"/>
</dbReference>
<gene>
    <name evidence="2" type="ORF">Maut_00578</name>
    <name evidence="3" type="ORF">MTAT_26560</name>
</gene>
<dbReference type="Proteomes" id="UP000322283">
    <property type="component" value="Unassembled WGS sequence"/>
</dbReference>
<proteinExistence type="predicted"/>
<evidence type="ECO:0000313" key="3">
    <source>
        <dbReference type="EMBL" id="TYL08992.1"/>
    </source>
</evidence>
<evidence type="ECO:0000256" key="1">
    <source>
        <dbReference type="SAM" id="Coils"/>
    </source>
</evidence>